<dbReference type="InterPro" id="IPR023416">
    <property type="entry name" value="Transthyretin/HIU_hydrolase_d"/>
</dbReference>
<dbReference type="Gene3D" id="2.60.40.180">
    <property type="entry name" value="Transthyretin/hydroxyisourate hydrolase domain"/>
    <property type="match status" value="1"/>
</dbReference>
<evidence type="ECO:0000256" key="5">
    <source>
        <dbReference type="ARBA" id="ARBA00022631"/>
    </source>
</evidence>
<evidence type="ECO:0000256" key="8">
    <source>
        <dbReference type="SAM" id="MobiDB-lite"/>
    </source>
</evidence>
<dbReference type="PANTHER" id="PTHR10395:SF7">
    <property type="entry name" value="5-HYDROXYISOURATE HYDROLASE"/>
    <property type="match status" value="1"/>
</dbReference>
<dbReference type="PRINTS" id="PR00189">
    <property type="entry name" value="TRNSTHYRETIN"/>
</dbReference>
<dbReference type="RefSeq" id="WP_378252427.1">
    <property type="nucleotide sequence ID" value="NZ_JBHSIT010000001.1"/>
</dbReference>
<keyword evidence="11" id="KW-1185">Reference proteome</keyword>
<accession>A0ABV9TT73</accession>
<dbReference type="GO" id="GO:0033971">
    <property type="term" value="F:hydroxyisourate hydrolase activity"/>
    <property type="evidence" value="ECO:0007669"/>
    <property type="project" value="UniProtKB-EC"/>
</dbReference>
<keyword evidence="5 7" id="KW-0659">Purine metabolism</keyword>
<dbReference type="InterPro" id="IPR023418">
    <property type="entry name" value="Thyroxine_BS"/>
</dbReference>
<evidence type="ECO:0000256" key="1">
    <source>
        <dbReference type="ARBA" id="ARBA00001043"/>
    </source>
</evidence>
<evidence type="ECO:0000256" key="2">
    <source>
        <dbReference type="ARBA" id="ARBA00002704"/>
    </source>
</evidence>
<comment type="function">
    <text evidence="2">Catalyzes the hydrolysis of 5-hydroxyisourate (HIU) to 2-oxo-4-hydroxy-4-carboxy-5-ureidoimidazoline (OHCU).</text>
</comment>
<dbReference type="SUPFAM" id="SSF49472">
    <property type="entry name" value="Transthyretin (synonym: prealbumin)"/>
    <property type="match status" value="1"/>
</dbReference>
<comment type="catalytic activity">
    <reaction evidence="1 7">
        <text>5-hydroxyisourate + H2O = 5-hydroxy-2-oxo-4-ureido-2,5-dihydro-1H-imidazole-5-carboxylate + H(+)</text>
        <dbReference type="Rhea" id="RHEA:23736"/>
        <dbReference type="ChEBI" id="CHEBI:15377"/>
        <dbReference type="ChEBI" id="CHEBI:15378"/>
        <dbReference type="ChEBI" id="CHEBI:18072"/>
        <dbReference type="ChEBI" id="CHEBI:58639"/>
        <dbReference type="EC" id="3.5.2.17"/>
    </reaction>
</comment>
<proteinExistence type="inferred from homology"/>
<dbReference type="InterPro" id="IPR000895">
    <property type="entry name" value="Transthyretin/HIU_hydrolase"/>
</dbReference>
<evidence type="ECO:0000313" key="10">
    <source>
        <dbReference type="EMBL" id="MFC4906746.1"/>
    </source>
</evidence>
<dbReference type="EC" id="3.5.2.17" evidence="7"/>
<protein>
    <recommendedName>
        <fullName evidence="7">5-hydroxyisourate hydrolase</fullName>
        <shortName evidence="7">HIU hydrolase</shortName>
        <shortName evidence="7">HIUHase</shortName>
        <ecNumber evidence="7">3.5.2.17</ecNumber>
    </recommendedName>
</protein>
<evidence type="ECO:0000313" key="11">
    <source>
        <dbReference type="Proteomes" id="UP001595872"/>
    </source>
</evidence>
<name>A0ABV9TT73_9ACTN</name>
<dbReference type="PROSITE" id="PS00768">
    <property type="entry name" value="TRANSTHYRETIN_1"/>
    <property type="match status" value="1"/>
</dbReference>
<dbReference type="InterPro" id="IPR036817">
    <property type="entry name" value="Transthyretin/HIU_hydrolase_sf"/>
</dbReference>
<keyword evidence="6 7" id="KW-0378">Hydrolase</keyword>
<dbReference type="EMBL" id="JBHSIT010000001">
    <property type="protein sequence ID" value="MFC4906746.1"/>
    <property type="molecule type" value="Genomic_DNA"/>
</dbReference>
<comment type="subunit">
    <text evidence="4 7">Homotetramer.</text>
</comment>
<gene>
    <name evidence="10" type="primary">uraH</name>
    <name evidence="10" type="ORF">ACFPCY_05410</name>
</gene>
<sequence>MTVSTHVLDTGAGTPAAGVPVRLDHYDADSWRLVQEGETDENGRWELASPPDSEPVPEIVPGTYRLRFGSGRYFAARDVRSYYPEITVIFLVTAAGERHHVPLALGPYGYTTYRGS</sequence>
<dbReference type="Pfam" id="PF00576">
    <property type="entry name" value="Transthyretin"/>
    <property type="match status" value="1"/>
</dbReference>
<dbReference type="CDD" id="cd05822">
    <property type="entry name" value="TLP_HIUase"/>
    <property type="match status" value="1"/>
</dbReference>
<feature type="region of interest" description="Disordered" evidence="8">
    <location>
        <begin position="39"/>
        <end position="58"/>
    </location>
</feature>
<dbReference type="NCBIfam" id="TIGR02962">
    <property type="entry name" value="hdxy_isourate"/>
    <property type="match status" value="1"/>
</dbReference>
<feature type="domain" description="Transthyretin/hydroxyisourate hydrolase" evidence="9">
    <location>
        <begin position="3"/>
        <end position="115"/>
    </location>
</feature>
<evidence type="ECO:0000256" key="3">
    <source>
        <dbReference type="ARBA" id="ARBA00009850"/>
    </source>
</evidence>
<evidence type="ECO:0000259" key="9">
    <source>
        <dbReference type="Pfam" id="PF00576"/>
    </source>
</evidence>
<comment type="caution">
    <text evidence="10">The sequence shown here is derived from an EMBL/GenBank/DDBJ whole genome shotgun (WGS) entry which is preliminary data.</text>
</comment>
<comment type="similarity">
    <text evidence="3 7">Belongs to the transthyretin family. 5-hydroxyisourate hydrolase subfamily.</text>
</comment>
<dbReference type="InterPro" id="IPR014306">
    <property type="entry name" value="Hydroxyisourate_hydrolase"/>
</dbReference>
<reference evidence="11" key="1">
    <citation type="journal article" date="2019" name="Int. J. Syst. Evol. Microbiol.">
        <title>The Global Catalogue of Microorganisms (GCM) 10K type strain sequencing project: providing services to taxonomists for standard genome sequencing and annotation.</title>
        <authorList>
            <consortium name="The Broad Institute Genomics Platform"/>
            <consortium name="The Broad Institute Genome Sequencing Center for Infectious Disease"/>
            <person name="Wu L."/>
            <person name="Ma J."/>
        </authorList>
    </citation>
    <scope>NUCLEOTIDE SEQUENCE [LARGE SCALE GENOMIC DNA]</scope>
    <source>
        <strain evidence="11">KLKA75</strain>
    </source>
</reference>
<evidence type="ECO:0000256" key="4">
    <source>
        <dbReference type="ARBA" id="ARBA00011881"/>
    </source>
</evidence>
<dbReference type="Proteomes" id="UP001595872">
    <property type="component" value="Unassembled WGS sequence"/>
</dbReference>
<evidence type="ECO:0000256" key="6">
    <source>
        <dbReference type="ARBA" id="ARBA00022801"/>
    </source>
</evidence>
<dbReference type="PANTHER" id="PTHR10395">
    <property type="entry name" value="URICASE AND TRANSTHYRETIN-RELATED"/>
    <property type="match status" value="1"/>
</dbReference>
<organism evidence="10 11">
    <name type="scientific">Actinomadura gamaensis</name>
    <dbReference type="NCBI Taxonomy" id="1763541"/>
    <lineage>
        <taxon>Bacteria</taxon>
        <taxon>Bacillati</taxon>
        <taxon>Actinomycetota</taxon>
        <taxon>Actinomycetes</taxon>
        <taxon>Streptosporangiales</taxon>
        <taxon>Thermomonosporaceae</taxon>
        <taxon>Actinomadura</taxon>
    </lineage>
</organism>
<evidence type="ECO:0000256" key="7">
    <source>
        <dbReference type="RuleBase" id="RU361270"/>
    </source>
</evidence>